<evidence type="ECO:0000256" key="1">
    <source>
        <dbReference type="SAM" id="Phobius"/>
    </source>
</evidence>
<dbReference type="CDD" id="cd21416">
    <property type="entry name" value="HDC_protein"/>
    <property type="match status" value="1"/>
</dbReference>
<sequence>MYEMILSACILFAILVLGDIISLRTKARVPMMFVALITYLILTWVGMPKDFPTVSNLGMFGELMIPLLVIHMSTLVPPHEYIQHWRAVVVALISVTVSVLIIIFAGGLIFGYPSVLSSAGAVSGGGVIAALASMKKLQSIGLGALAVIPLVMVALVDPIGQPIAANMLRKYAKALKQTIKAETIIIEACEQLAAASDVKNVPYGTDENPSIRYKAIIPKEYETEFVMLFKLFALSFIAVILEKYSGINMIFWCLALGIITTHYGILRGKMLERANSLGIAMAALLFYAFTMMNDITPQVLLQEIVTVVAILFIAVIGLILGGFLGGKMVKWPKELGMAVGIGIMFGFPGNLIVSTEVSRSIGETAEEKKYILEQLLPPMLVSGLAGFAIALGITVSILLKTL</sequence>
<evidence type="ECO:0000313" key="3">
    <source>
        <dbReference type="Proteomes" id="UP000199337"/>
    </source>
</evidence>
<proteinExistence type="predicted"/>
<keyword evidence="3" id="KW-1185">Reference proteome</keyword>
<gene>
    <name evidence="2" type="ORF">SAMN05660649_00814</name>
</gene>
<feature type="transmembrane region" description="Helical" evidence="1">
    <location>
        <begin position="247"/>
        <end position="266"/>
    </location>
</feature>
<feature type="transmembrane region" description="Helical" evidence="1">
    <location>
        <begin position="140"/>
        <end position="160"/>
    </location>
</feature>
<feature type="transmembrane region" description="Helical" evidence="1">
    <location>
        <begin position="88"/>
        <end position="110"/>
    </location>
</feature>
<feature type="transmembrane region" description="Helical" evidence="1">
    <location>
        <begin position="335"/>
        <end position="355"/>
    </location>
</feature>
<feature type="transmembrane region" description="Helical" evidence="1">
    <location>
        <begin position="57"/>
        <end position="76"/>
    </location>
</feature>
<organism evidence="2 3">
    <name type="scientific">Desulfotruncus arcticus DSM 17038</name>
    <dbReference type="NCBI Taxonomy" id="1121424"/>
    <lineage>
        <taxon>Bacteria</taxon>
        <taxon>Bacillati</taxon>
        <taxon>Bacillota</taxon>
        <taxon>Clostridia</taxon>
        <taxon>Eubacteriales</taxon>
        <taxon>Desulfallaceae</taxon>
        <taxon>Desulfotruncus</taxon>
    </lineage>
</organism>
<dbReference type="Proteomes" id="UP000199337">
    <property type="component" value="Unassembled WGS sequence"/>
</dbReference>
<dbReference type="InterPro" id="IPR049576">
    <property type="entry name" value="HDC-like"/>
</dbReference>
<dbReference type="EMBL" id="FOOX01000002">
    <property type="protein sequence ID" value="SFG13390.1"/>
    <property type="molecule type" value="Genomic_DNA"/>
</dbReference>
<keyword evidence="1" id="KW-0472">Membrane</keyword>
<evidence type="ECO:0008006" key="4">
    <source>
        <dbReference type="Google" id="ProtNLM"/>
    </source>
</evidence>
<keyword evidence="1" id="KW-0812">Transmembrane</keyword>
<evidence type="ECO:0000313" key="2">
    <source>
        <dbReference type="EMBL" id="SFG13390.1"/>
    </source>
</evidence>
<feature type="transmembrane region" description="Helical" evidence="1">
    <location>
        <begin position="115"/>
        <end position="134"/>
    </location>
</feature>
<feature type="transmembrane region" description="Helical" evidence="1">
    <location>
        <begin position="304"/>
        <end position="323"/>
    </location>
</feature>
<feature type="transmembrane region" description="Helical" evidence="1">
    <location>
        <begin position="28"/>
        <end position="45"/>
    </location>
</feature>
<reference evidence="3" key="1">
    <citation type="submission" date="2016-10" db="EMBL/GenBank/DDBJ databases">
        <authorList>
            <person name="Varghese N."/>
            <person name="Submissions S."/>
        </authorList>
    </citation>
    <scope>NUCLEOTIDE SEQUENCE [LARGE SCALE GENOMIC DNA]</scope>
    <source>
        <strain evidence="3">DSM 17038</strain>
    </source>
</reference>
<feature type="transmembrane region" description="Helical" evidence="1">
    <location>
        <begin position="273"/>
        <end position="292"/>
    </location>
</feature>
<keyword evidence="1" id="KW-1133">Transmembrane helix</keyword>
<dbReference type="STRING" id="341036.SAMN05660649_00814"/>
<accession>A0A1I2PD02</accession>
<dbReference type="AlphaFoldDB" id="A0A1I2PD02"/>
<name>A0A1I2PD02_9FIRM</name>
<protein>
    <recommendedName>
        <fullName evidence="4">Na+/glutamate symporter</fullName>
    </recommendedName>
</protein>
<feature type="transmembrane region" description="Helical" evidence="1">
    <location>
        <begin position="375"/>
        <end position="399"/>
    </location>
</feature>